<proteinExistence type="predicted"/>
<reference evidence="1" key="2">
    <citation type="submission" date="2022-06" db="UniProtKB">
        <authorList>
            <consortium name="EnsemblMetazoa"/>
        </authorList>
    </citation>
    <scope>IDENTIFICATION</scope>
    <source>
        <strain evidence="1">PS312</strain>
    </source>
</reference>
<dbReference type="Proteomes" id="UP000005239">
    <property type="component" value="Unassembled WGS sequence"/>
</dbReference>
<reference evidence="2" key="1">
    <citation type="journal article" date="2008" name="Nat. Genet.">
        <title>The Pristionchus pacificus genome provides a unique perspective on nematode lifestyle and parasitism.</title>
        <authorList>
            <person name="Dieterich C."/>
            <person name="Clifton S.W."/>
            <person name="Schuster L.N."/>
            <person name="Chinwalla A."/>
            <person name="Delehaunty K."/>
            <person name="Dinkelacker I."/>
            <person name="Fulton L."/>
            <person name="Fulton R."/>
            <person name="Godfrey J."/>
            <person name="Minx P."/>
            <person name="Mitreva M."/>
            <person name="Roeseler W."/>
            <person name="Tian H."/>
            <person name="Witte H."/>
            <person name="Yang S.P."/>
            <person name="Wilson R.K."/>
            <person name="Sommer R.J."/>
        </authorList>
    </citation>
    <scope>NUCLEOTIDE SEQUENCE [LARGE SCALE GENOMIC DNA]</scope>
    <source>
        <strain evidence="2">PS312</strain>
    </source>
</reference>
<accession>A0A8R1Z558</accession>
<evidence type="ECO:0000313" key="1">
    <source>
        <dbReference type="EnsemblMetazoa" id="PPA44400.1"/>
    </source>
</evidence>
<dbReference type="EnsemblMetazoa" id="PPA44400.1">
    <property type="protein sequence ID" value="PPA44400.1"/>
    <property type="gene ID" value="WBGene00282769"/>
</dbReference>
<accession>A0A2A6BEY8</accession>
<protein>
    <submittedName>
        <fullName evidence="1">Uncharacterized protein</fullName>
    </submittedName>
</protein>
<sequence>MTGRIITFLLLLFAILAVALASYEQCRDEPSFEKCADDEIDKIITNLQKDKWEVEYRTKMNECLTMHC</sequence>
<evidence type="ECO:0000313" key="2">
    <source>
        <dbReference type="Proteomes" id="UP000005239"/>
    </source>
</evidence>
<name>A0A2A6BEY8_PRIPA</name>
<dbReference type="AlphaFoldDB" id="A0A2A6BEY8"/>
<gene>
    <name evidence="1" type="primary">WBGene00282769</name>
</gene>
<organism evidence="1 2">
    <name type="scientific">Pristionchus pacificus</name>
    <name type="common">Parasitic nematode worm</name>
    <dbReference type="NCBI Taxonomy" id="54126"/>
    <lineage>
        <taxon>Eukaryota</taxon>
        <taxon>Metazoa</taxon>
        <taxon>Ecdysozoa</taxon>
        <taxon>Nematoda</taxon>
        <taxon>Chromadorea</taxon>
        <taxon>Rhabditida</taxon>
        <taxon>Rhabditina</taxon>
        <taxon>Diplogasteromorpha</taxon>
        <taxon>Diplogasteroidea</taxon>
        <taxon>Neodiplogasteridae</taxon>
        <taxon>Pristionchus</taxon>
    </lineage>
</organism>
<keyword evidence="2" id="KW-1185">Reference proteome</keyword>